<evidence type="ECO:0000256" key="1">
    <source>
        <dbReference type="SAM" id="MobiDB-lite"/>
    </source>
</evidence>
<dbReference type="InterPro" id="IPR003615">
    <property type="entry name" value="HNH_nuc"/>
</dbReference>
<gene>
    <name evidence="3" type="ORF">NNL39_10680</name>
</gene>
<dbReference type="GO" id="GO:0004519">
    <property type="term" value="F:endonuclease activity"/>
    <property type="evidence" value="ECO:0007669"/>
    <property type="project" value="UniProtKB-KW"/>
</dbReference>
<dbReference type="Proteomes" id="UP001060039">
    <property type="component" value="Chromosome"/>
</dbReference>
<dbReference type="Pfam" id="PF02720">
    <property type="entry name" value="DUF222"/>
    <property type="match status" value="1"/>
</dbReference>
<reference evidence="3" key="1">
    <citation type="submission" date="2022-07" db="EMBL/GenBank/DDBJ databases">
        <title>Taxonomic analysis of Microcella humidisoli nov. sp., isolated from riverside soil.</title>
        <authorList>
            <person name="Molina K.M."/>
            <person name="Kim S.B."/>
        </authorList>
    </citation>
    <scope>NUCLEOTIDE SEQUENCE</scope>
    <source>
        <strain evidence="3">MMS21-STM10</strain>
    </source>
</reference>
<evidence type="ECO:0000313" key="4">
    <source>
        <dbReference type="Proteomes" id="UP001060039"/>
    </source>
</evidence>
<feature type="region of interest" description="Disordered" evidence="1">
    <location>
        <begin position="12"/>
        <end position="41"/>
    </location>
</feature>
<keyword evidence="4" id="KW-1185">Reference proteome</keyword>
<organism evidence="3 4">
    <name type="scientific">Microcella humidisoli</name>
    <dbReference type="NCBI Taxonomy" id="2963406"/>
    <lineage>
        <taxon>Bacteria</taxon>
        <taxon>Bacillati</taxon>
        <taxon>Actinomycetota</taxon>
        <taxon>Actinomycetes</taxon>
        <taxon>Micrococcales</taxon>
        <taxon>Microbacteriaceae</taxon>
        <taxon>Microcella</taxon>
    </lineage>
</organism>
<evidence type="ECO:0000313" key="3">
    <source>
        <dbReference type="EMBL" id="UTT63815.1"/>
    </source>
</evidence>
<feature type="domain" description="HNH nuclease" evidence="2">
    <location>
        <begin position="435"/>
        <end position="488"/>
    </location>
</feature>
<accession>A0ABY5G106</accession>
<dbReference type="SMART" id="SM00507">
    <property type="entry name" value="HNHc"/>
    <property type="match status" value="1"/>
</dbReference>
<keyword evidence="3" id="KW-0255">Endonuclease</keyword>
<feature type="region of interest" description="Disordered" evidence="1">
    <location>
        <begin position="155"/>
        <end position="179"/>
    </location>
</feature>
<evidence type="ECO:0000259" key="2">
    <source>
        <dbReference type="SMART" id="SM00507"/>
    </source>
</evidence>
<dbReference type="RefSeq" id="WP_255160938.1">
    <property type="nucleotide sequence ID" value="NZ_CP101497.1"/>
</dbReference>
<feature type="region of interest" description="Disordered" evidence="1">
    <location>
        <begin position="299"/>
        <end position="339"/>
    </location>
</feature>
<dbReference type="CDD" id="cd00085">
    <property type="entry name" value="HNHc"/>
    <property type="match status" value="1"/>
</dbReference>
<dbReference type="EMBL" id="CP101497">
    <property type="protein sequence ID" value="UTT63815.1"/>
    <property type="molecule type" value="Genomic_DNA"/>
</dbReference>
<feature type="compositionally biased region" description="Low complexity" evidence="1">
    <location>
        <begin position="307"/>
        <end position="329"/>
    </location>
</feature>
<keyword evidence="3" id="KW-0540">Nuclease</keyword>
<sequence>MTMLVTPLDVADAPHDAAPHDAAGHDAAGHDAAGHDTAGHDAAGHAVGGALSAAVDALTRVPRELDLYRSLGDDALLALTRVAADEVRLAQLHVSLLAGEIARRSAPELGSEGLAQRTGHRTPDELVRVTTGTRVADARAAVRVGAAMAGADAGPLGVDGEAQPGSTVGSAGGSAGGSTPTSALGIAVLEGRVSVAVADAVRLGLGSPSPALTAEMLDAAAEQLLPRVAELDADRAAREARAMRDDLDLLGLPEREEARRAQRSFRLGRRADGMGYAHWVLDPETFAIVSDVYDRVTSPKRSMPSFDDGAPSAAPSPSAADTSTGAGASDLDDDRTPEQRASDTIAELLRQGVAADTSQLLGDAPIGVRVIVAARALDARQGRGFLEGQPDAVSIATVERLACSTGTVTLTVDGHPDNAGQPLNLGRERRLFSRAQRVALAARDGGCRWPGCERPPSWCEAHHIEHWQRDGGRTDVADGILLCRHHHLLAHNNGWEIRRDGPRYLLVPPDDGRGPEIERVRDRRSDEIERVREMPTRSRALLDALNA</sequence>
<dbReference type="InterPro" id="IPR003870">
    <property type="entry name" value="DUF222"/>
</dbReference>
<name>A0ABY5G106_9MICO</name>
<proteinExistence type="predicted"/>
<keyword evidence="3" id="KW-0378">Hydrolase</keyword>
<protein>
    <submittedName>
        <fullName evidence="3">HNH endonuclease</fullName>
    </submittedName>
</protein>